<dbReference type="GO" id="GO:0031428">
    <property type="term" value="C:box C/D methylation guide snoRNP complex"/>
    <property type="evidence" value="ECO:0007669"/>
    <property type="project" value="TreeGrafter"/>
</dbReference>
<comment type="caution">
    <text evidence="3">The sequence shown here is derived from an EMBL/GenBank/DDBJ whole genome shotgun (WGS) entry which is preliminary data.</text>
</comment>
<dbReference type="GO" id="GO:0032040">
    <property type="term" value="C:small-subunit processome"/>
    <property type="evidence" value="ECO:0007669"/>
    <property type="project" value="TreeGrafter"/>
</dbReference>
<dbReference type="OrthoDB" id="5596992at2759"/>
<dbReference type="PANTHER" id="PTHR10335:SF23">
    <property type="entry name" value="OB FOLD-CONTAINING PROTEIN, NUCLEIC ACID BINDING"/>
    <property type="match status" value="1"/>
</dbReference>
<dbReference type="GO" id="GO:0008649">
    <property type="term" value="F:rRNA methyltransferase activity"/>
    <property type="evidence" value="ECO:0007669"/>
    <property type="project" value="TreeGrafter"/>
</dbReference>
<dbReference type="EMBL" id="WUBL01000055">
    <property type="protein sequence ID" value="KAF2968207.1"/>
    <property type="molecule type" value="Genomic_DNA"/>
</dbReference>
<feature type="compositionally biased region" description="Basic and acidic residues" evidence="1">
    <location>
        <begin position="643"/>
        <end position="652"/>
    </location>
</feature>
<evidence type="ECO:0000259" key="2">
    <source>
        <dbReference type="Pfam" id="PF10307"/>
    </source>
</evidence>
<dbReference type="Pfam" id="PF10307">
    <property type="entry name" value="HAD_SAK_1"/>
    <property type="match status" value="1"/>
</dbReference>
<gene>
    <name evidence="3" type="ORF">GQX73_g5359</name>
</gene>
<protein>
    <recommendedName>
        <fullName evidence="2">Swiss Army Knife RNA repair protein HAD domain-containing protein</fullName>
    </recommendedName>
</protein>
<reference evidence="3 4" key="1">
    <citation type="submission" date="2019-12" db="EMBL/GenBank/DDBJ databases">
        <title>Draft genome sequence of the ascomycete Xylaria multiplex DSM 110363.</title>
        <authorList>
            <person name="Buettner E."/>
            <person name="Kellner H."/>
        </authorList>
    </citation>
    <scope>NUCLEOTIDE SEQUENCE [LARGE SCALE GENOMIC DNA]</scope>
    <source>
        <strain evidence="3 4">DSM 110363</strain>
    </source>
</reference>
<accession>A0A7C8MTV6</accession>
<feature type="compositionally biased region" description="Gly residues" evidence="1">
    <location>
        <begin position="674"/>
        <end position="684"/>
    </location>
</feature>
<evidence type="ECO:0000256" key="1">
    <source>
        <dbReference type="SAM" id="MobiDB-lite"/>
    </source>
</evidence>
<proteinExistence type="predicted"/>
<dbReference type="GO" id="GO:1990259">
    <property type="term" value="F:histone H2AQ104 methyltransferase activity"/>
    <property type="evidence" value="ECO:0007669"/>
    <property type="project" value="TreeGrafter"/>
</dbReference>
<feature type="compositionally biased region" description="Low complexity" evidence="1">
    <location>
        <begin position="740"/>
        <end position="763"/>
    </location>
</feature>
<sequence>MANPHPIQRLVEEHPFHQRDAIKSGIQGAMVGGGAGLFFSAVQNSLAKQNVGAWGVFTRTGGTIASLTALTTVYCFSRDAAANLREKDDSLNTTIGSFLGGATLGLRTGRTSYTLGFGAAFAVVMTAFHYTGGSLRGTRTEVPGMDEYERKEYLRRNRRRPIEETVADVGEGIQPAGYEERRRERLREKYGVEIKPVSAFTVLWLRGYAKFDNLISDGDYAFACFVSPWSWSILSAQLPAPDKISTIHVYDFDNTLFQTPLPNPRLWNSATLGRLGSPDIFVNGGWWHDSRILAATGDGVEREEPRAWKGWWNEKIVELVKLSMKQKDALCILLTGRSERGFSDLIKRIVTSKGLEFDMIGLKPEVGPNSERFKSTMLFKQAFLKATMETYKHAQEIRIYEDRPNHVTGFKEFLDDYNERQQDFRSQSSRGPITAEVIQVADISTNLDPVVEIAEVQHLINSHNLIVDSRSKRGRSERLAIRKTVFFTSYMIPPEVTKQLIELATPHLPDSDVKYQANAVIITPKPCPRQILEKIGGMRAKMRWCVAGIGSVENNLWAISLQPVPASASYHTDSATPSVVIATRRGARPSDVNKIQQWQPIPPDKAFIFETEVGEKVMLRIEHEEGSDDESDSFGSRVKRKQSKMDGDDRQQRSTSGGYGHNTTRGYHTSSYPGRGGSRGGFRGGPLNRGHRGTLRGRGGGRGGRGGRGGYKSLDDLGTRDGQGGVSYDDTFPSVGGYHPSQPAPSTQQIQPSQQQAGQWQAPGNFGAGGTDLQKFY</sequence>
<evidence type="ECO:0000313" key="4">
    <source>
        <dbReference type="Proteomes" id="UP000481858"/>
    </source>
</evidence>
<dbReference type="Proteomes" id="UP000481858">
    <property type="component" value="Unassembled WGS sequence"/>
</dbReference>
<evidence type="ECO:0000313" key="3">
    <source>
        <dbReference type="EMBL" id="KAF2968207.1"/>
    </source>
</evidence>
<organism evidence="3 4">
    <name type="scientific">Xylaria multiplex</name>
    <dbReference type="NCBI Taxonomy" id="323545"/>
    <lineage>
        <taxon>Eukaryota</taxon>
        <taxon>Fungi</taxon>
        <taxon>Dikarya</taxon>
        <taxon>Ascomycota</taxon>
        <taxon>Pezizomycotina</taxon>
        <taxon>Sordariomycetes</taxon>
        <taxon>Xylariomycetidae</taxon>
        <taxon>Xylariales</taxon>
        <taxon>Xylariaceae</taxon>
        <taxon>Xylaria</taxon>
    </lineage>
</organism>
<dbReference type="GO" id="GO:0000494">
    <property type="term" value="P:box C/D sno(s)RNA 3'-end processing"/>
    <property type="evidence" value="ECO:0007669"/>
    <property type="project" value="TreeGrafter"/>
</dbReference>
<name>A0A7C8MTV6_9PEZI</name>
<dbReference type="InterPro" id="IPR018812">
    <property type="entry name" value="SAK_HAD"/>
</dbReference>
<keyword evidence="4" id="KW-1185">Reference proteome</keyword>
<dbReference type="GO" id="GO:0003723">
    <property type="term" value="F:RNA binding"/>
    <property type="evidence" value="ECO:0007669"/>
    <property type="project" value="TreeGrafter"/>
</dbReference>
<feature type="region of interest" description="Disordered" evidence="1">
    <location>
        <begin position="622"/>
        <end position="777"/>
    </location>
</feature>
<feature type="domain" description="Swiss Army Knife RNA repair protein HAD" evidence="2">
    <location>
        <begin position="259"/>
        <end position="464"/>
    </location>
</feature>
<feature type="compositionally biased region" description="Gly residues" evidence="1">
    <location>
        <begin position="696"/>
        <end position="710"/>
    </location>
</feature>
<feature type="compositionally biased region" description="Polar residues" evidence="1">
    <location>
        <begin position="653"/>
        <end position="672"/>
    </location>
</feature>
<dbReference type="PANTHER" id="PTHR10335">
    <property type="entry name" value="RRNA 2-O-METHYLTRANSFERASE FIBRILLARIN"/>
    <property type="match status" value="1"/>
</dbReference>
<dbReference type="InParanoid" id="A0A7C8MTV6"/>
<dbReference type="AlphaFoldDB" id="A0A7C8MTV6"/>